<accession>F0T1N6</accession>
<keyword evidence="2" id="KW-1185">Reference proteome</keyword>
<dbReference type="HOGENOM" id="CLU_090635_1_1_9"/>
<dbReference type="PANTHER" id="PTHR38659">
    <property type="entry name" value="METAL-DEPENDENT PHOSPHOHYDROLASE"/>
    <property type="match status" value="1"/>
</dbReference>
<reference evidence="2" key="2">
    <citation type="submission" date="2011-02" db="EMBL/GenBank/DDBJ databases">
        <title>The complete genome of Syntrophobotulus glycolicus DSM 8271.</title>
        <authorList>
            <person name="Lucas S."/>
            <person name="Copeland A."/>
            <person name="Lapidus A."/>
            <person name="Bruce D."/>
            <person name="Goodwin L."/>
            <person name="Pitluck S."/>
            <person name="Kyrpides N."/>
            <person name="Mavromatis K."/>
            <person name="Pagani I."/>
            <person name="Ivanova N."/>
            <person name="Mikhailova N."/>
            <person name="Chertkov O."/>
            <person name="Held B."/>
            <person name="Detter J.C."/>
            <person name="Tapia R."/>
            <person name="Han C."/>
            <person name="Land M."/>
            <person name="Hauser L."/>
            <person name="Markowitz V."/>
            <person name="Cheng J.-F."/>
            <person name="Hugenholtz P."/>
            <person name="Woyke T."/>
            <person name="Wu D."/>
            <person name="Spring S."/>
            <person name="Schroeder M."/>
            <person name="Brambilla E."/>
            <person name="Klenk H.-P."/>
            <person name="Eisen J.A."/>
        </authorList>
    </citation>
    <scope>NUCLEOTIDE SEQUENCE [LARGE SCALE GENOMIC DNA]</scope>
    <source>
        <strain evidence="2">DSM 8271 / FlGlyR</strain>
    </source>
</reference>
<dbReference type="Gene3D" id="1.10.3210.10">
    <property type="entry name" value="Hypothetical protein af1432"/>
    <property type="match status" value="1"/>
</dbReference>
<dbReference type="PANTHER" id="PTHR38659:SF2">
    <property type="entry name" value="HDIG DOMAIN PROTEIN"/>
    <property type="match status" value="1"/>
</dbReference>
<organism evidence="1 2">
    <name type="scientific">Syntrophobotulus glycolicus (strain DSM 8271 / FlGlyR)</name>
    <dbReference type="NCBI Taxonomy" id="645991"/>
    <lineage>
        <taxon>Bacteria</taxon>
        <taxon>Bacillati</taxon>
        <taxon>Bacillota</taxon>
        <taxon>Clostridia</taxon>
        <taxon>Eubacteriales</taxon>
        <taxon>Desulfitobacteriaceae</taxon>
        <taxon>Syntrophobotulus</taxon>
    </lineage>
</organism>
<dbReference type="OrthoDB" id="9801160at2"/>
<gene>
    <name evidence="1" type="ordered locus">Sgly_3194</name>
</gene>
<protein>
    <submittedName>
        <fullName evidence="1">Metal dependent phosphohydrolase</fullName>
    </submittedName>
</protein>
<reference evidence="1 2" key="1">
    <citation type="journal article" date="2011" name="Stand. Genomic Sci.">
        <title>Complete genome sequence of Syntrophobotulus glycolicus type strain (FlGlyR).</title>
        <authorList>
            <person name="Han C."/>
            <person name="Mwirichia R."/>
            <person name="Chertkov O."/>
            <person name="Held B."/>
            <person name="Lapidus A."/>
            <person name="Nolan M."/>
            <person name="Lucas S."/>
            <person name="Hammon N."/>
            <person name="Deshpande S."/>
            <person name="Cheng J.F."/>
            <person name="Tapia R."/>
            <person name="Goodwin L."/>
            <person name="Pitluck S."/>
            <person name="Huntemann M."/>
            <person name="Liolios K."/>
            <person name="Ivanova N."/>
            <person name="Pagani I."/>
            <person name="Mavromatis K."/>
            <person name="Ovchinikova G."/>
            <person name="Pati A."/>
            <person name="Chen A."/>
            <person name="Palaniappan K."/>
            <person name="Land M."/>
            <person name="Hauser L."/>
            <person name="Brambilla E.M."/>
            <person name="Rohde M."/>
            <person name="Spring S."/>
            <person name="Sikorski J."/>
            <person name="Goker M."/>
            <person name="Woyke T."/>
            <person name="Bristow J."/>
            <person name="Eisen J.A."/>
            <person name="Markowitz V."/>
            <person name="Hugenholtz P."/>
            <person name="Kyrpides N.C."/>
            <person name="Klenk H.P."/>
            <person name="Detter J.C."/>
        </authorList>
    </citation>
    <scope>NUCLEOTIDE SEQUENCE [LARGE SCALE GENOMIC DNA]</scope>
    <source>
        <strain evidence="2">DSM 8271 / FlGlyR</strain>
    </source>
</reference>
<dbReference type="SUPFAM" id="SSF109604">
    <property type="entry name" value="HD-domain/PDEase-like"/>
    <property type="match status" value="1"/>
</dbReference>
<evidence type="ECO:0000313" key="2">
    <source>
        <dbReference type="Proteomes" id="UP000007488"/>
    </source>
</evidence>
<name>F0T1N6_SYNGF</name>
<dbReference type="KEGG" id="sgy:Sgly_3194"/>
<proteinExistence type="predicted"/>
<evidence type="ECO:0000313" key="1">
    <source>
        <dbReference type="EMBL" id="ADY57460.1"/>
    </source>
</evidence>
<dbReference type="eggNOG" id="COG2316">
    <property type="taxonomic scope" value="Bacteria"/>
</dbReference>
<dbReference type="RefSeq" id="WP_013626185.1">
    <property type="nucleotide sequence ID" value="NC_015172.1"/>
</dbReference>
<dbReference type="STRING" id="645991.Sgly_3194"/>
<dbReference type="EMBL" id="CP002547">
    <property type="protein sequence ID" value="ADY57460.1"/>
    <property type="molecule type" value="Genomic_DNA"/>
</dbReference>
<dbReference type="AlphaFoldDB" id="F0T1N6"/>
<dbReference type="Proteomes" id="UP000007488">
    <property type="component" value="Chromosome"/>
</dbReference>
<sequence length="187" mass="21716">MVKNITREEAWTLLTEYNKEEFHLKHAQIVEDVMRYFANKLGYDKEADFWAIVGLLHDLDFEIYPEQHCIKEQEIMRDRGLDERLIRAVASHGYALTVDIEPQHQMEKVLYAVDELTGLIGAVAIMRPSKSVMDLELKSVKKKYKNANFAAGCSREVIERGAEMLGWELDQLIEETILALRWSESQN</sequence>